<gene>
    <name evidence="1" type="ORF">N864_23060</name>
</gene>
<dbReference type="RefSeq" id="WP_034715851.1">
    <property type="nucleotide sequence ID" value="NZ_AWQS01000059.1"/>
</dbReference>
<name>W9GJF5_9MICO</name>
<accession>W9GJF5</accession>
<comment type="caution">
    <text evidence="1">The sequence shown here is derived from an EMBL/GenBank/DDBJ whole genome shotgun (WGS) entry which is preliminary data.</text>
</comment>
<proteinExistence type="predicted"/>
<dbReference type="OrthoDB" id="4966498at2"/>
<dbReference type="Proteomes" id="UP000019494">
    <property type="component" value="Unassembled WGS sequence"/>
</dbReference>
<reference evidence="2" key="1">
    <citation type="submission" date="2013-08" db="EMBL/GenBank/DDBJ databases">
        <title>Intrasporangium oryzae NRRL B-24470.</title>
        <authorList>
            <person name="Liu H."/>
            <person name="Wang G."/>
        </authorList>
    </citation>
    <scope>NUCLEOTIDE SEQUENCE [LARGE SCALE GENOMIC DNA]</scope>
    <source>
        <strain evidence="2">Q5-1</strain>
    </source>
</reference>
<evidence type="ECO:0000313" key="2">
    <source>
        <dbReference type="Proteomes" id="UP000019494"/>
    </source>
</evidence>
<keyword evidence="2" id="KW-1185">Reference proteome</keyword>
<protein>
    <submittedName>
        <fullName evidence="1">Uncharacterized protein</fullName>
    </submittedName>
</protein>
<organism evidence="1 2">
    <name type="scientific">Intrasporangium chromatireducens Q5-1</name>
    <dbReference type="NCBI Taxonomy" id="584657"/>
    <lineage>
        <taxon>Bacteria</taxon>
        <taxon>Bacillati</taxon>
        <taxon>Actinomycetota</taxon>
        <taxon>Actinomycetes</taxon>
        <taxon>Micrococcales</taxon>
        <taxon>Intrasporangiaceae</taxon>
        <taxon>Intrasporangium</taxon>
    </lineage>
</organism>
<sequence>MPTIVLTRLADLRAGDVILSLDGRRYRTPLRVTDALGPIAPGSPVHGVRLESPNPASGIEWVFYPSQMDGHRLEVERPAHLHYH</sequence>
<dbReference type="AlphaFoldDB" id="W9GJF5"/>
<evidence type="ECO:0000313" key="1">
    <source>
        <dbReference type="EMBL" id="EWT06225.1"/>
    </source>
</evidence>
<dbReference type="EMBL" id="AWQS01000059">
    <property type="protein sequence ID" value="EWT06225.1"/>
    <property type="molecule type" value="Genomic_DNA"/>
</dbReference>